<proteinExistence type="predicted"/>
<comment type="function">
    <text evidence="3">Involved in the transmission of sensory signals from the chemoreceptors to the flagellar motors. CheA is autophosphorylated; it can transfer its phosphate group to either CheB or CheY.</text>
</comment>
<dbReference type="Gene3D" id="2.30.30.40">
    <property type="entry name" value="SH3 Domains"/>
    <property type="match status" value="1"/>
</dbReference>
<dbReference type="Pfam" id="PF01584">
    <property type="entry name" value="CheW"/>
    <property type="match status" value="1"/>
</dbReference>
<dbReference type="GO" id="GO:0004673">
    <property type="term" value="F:protein histidine kinase activity"/>
    <property type="evidence" value="ECO:0007669"/>
    <property type="project" value="UniProtKB-EC"/>
</dbReference>
<dbReference type="SUPFAM" id="SSF50341">
    <property type="entry name" value="CheW-like"/>
    <property type="match status" value="1"/>
</dbReference>
<sequence>MRPTATILSRFGADGSLLDVRGAYVPVLPIADYLGIADAESDPANAVLIVVEGDQGQVALLVDTIHDQRQVVVKSLEANYQAIEGVAGATILGDGRVALILDVDALTARGRVNPAFRAEAA</sequence>
<evidence type="ECO:0000259" key="4">
    <source>
        <dbReference type="PROSITE" id="PS50851"/>
    </source>
</evidence>
<dbReference type="PANTHER" id="PTHR43395">
    <property type="entry name" value="SENSOR HISTIDINE KINASE CHEA"/>
    <property type="match status" value="1"/>
</dbReference>
<evidence type="ECO:0000256" key="2">
    <source>
        <dbReference type="ARBA" id="ARBA00012438"/>
    </source>
</evidence>
<gene>
    <name evidence="5" type="ORF">SAMN04488241_1065</name>
</gene>
<dbReference type="EC" id="2.7.13.3" evidence="2"/>
<dbReference type="STRING" id="634430.SAMN04488241_1065"/>
<dbReference type="SMART" id="SM00260">
    <property type="entry name" value="CheW"/>
    <property type="match status" value="1"/>
</dbReference>
<feature type="domain" description="CheW-like" evidence="4">
    <location>
        <begin position="1"/>
        <end position="112"/>
    </location>
</feature>
<protein>
    <recommendedName>
        <fullName evidence="2">histidine kinase</fullName>
        <ecNumber evidence="2">2.7.13.3</ecNumber>
    </recommendedName>
</protein>
<evidence type="ECO:0000313" key="6">
    <source>
        <dbReference type="Proteomes" id="UP000199586"/>
    </source>
</evidence>
<dbReference type="GO" id="GO:0007165">
    <property type="term" value="P:signal transduction"/>
    <property type="evidence" value="ECO:0007669"/>
    <property type="project" value="InterPro"/>
</dbReference>
<dbReference type="GO" id="GO:0006935">
    <property type="term" value="P:chemotaxis"/>
    <property type="evidence" value="ECO:0007669"/>
    <property type="project" value="InterPro"/>
</dbReference>
<dbReference type="EMBL" id="FOXP01000006">
    <property type="protein sequence ID" value="SFP72131.1"/>
    <property type="molecule type" value="Genomic_DNA"/>
</dbReference>
<dbReference type="PROSITE" id="PS50851">
    <property type="entry name" value="CHEW"/>
    <property type="match status" value="1"/>
</dbReference>
<dbReference type="InterPro" id="IPR036061">
    <property type="entry name" value="CheW-like_dom_sf"/>
</dbReference>
<dbReference type="InterPro" id="IPR002545">
    <property type="entry name" value="CheW-lke_dom"/>
</dbReference>
<dbReference type="FunFam" id="2.30.30.40:FF:000048">
    <property type="entry name" value="Chemotaxis protein CheA, putative"/>
    <property type="match status" value="1"/>
</dbReference>
<dbReference type="InterPro" id="IPR051315">
    <property type="entry name" value="Bact_Chemotaxis_CheA"/>
</dbReference>
<evidence type="ECO:0000256" key="3">
    <source>
        <dbReference type="ARBA" id="ARBA00035100"/>
    </source>
</evidence>
<name>A0A1I5SNA9_9SPHN</name>
<keyword evidence="6" id="KW-1185">Reference proteome</keyword>
<dbReference type="AlphaFoldDB" id="A0A1I5SNA9"/>
<dbReference type="Proteomes" id="UP000199586">
    <property type="component" value="Unassembled WGS sequence"/>
</dbReference>
<dbReference type="PANTHER" id="PTHR43395:SF10">
    <property type="entry name" value="CHEMOTAXIS PROTEIN CHEA"/>
    <property type="match status" value="1"/>
</dbReference>
<accession>A0A1I5SNA9</accession>
<comment type="catalytic activity">
    <reaction evidence="1">
        <text>ATP + protein L-histidine = ADP + protein N-phospho-L-histidine.</text>
        <dbReference type="EC" id="2.7.13.3"/>
    </reaction>
</comment>
<evidence type="ECO:0000256" key="1">
    <source>
        <dbReference type="ARBA" id="ARBA00000085"/>
    </source>
</evidence>
<organism evidence="5 6">
    <name type="scientific">Sphingomonas rubra</name>
    <dbReference type="NCBI Taxonomy" id="634430"/>
    <lineage>
        <taxon>Bacteria</taxon>
        <taxon>Pseudomonadati</taxon>
        <taxon>Pseudomonadota</taxon>
        <taxon>Alphaproteobacteria</taxon>
        <taxon>Sphingomonadales</taxon>
        <taxon>Sphingomonadaceae</taxon>
        <taxon>Sphingomonas</taxon>
    </lineage>
</organism>
<reference evidence="5 6" key="1">
    <citation type="submission" date="2016-10" db="EMBL/GenBank/DDBJ databases">
        <authorList>
            <person name="de Groot N.N."/>
        </authorList>
    </citation>
    <scope>NUCLEOTIDE SEQUENCE [LARGE SCALE GENOMIC DNA]</scope>
    <source>
        <strain evidence="5 6">CGMCC 1.9113</strain>
    </source>
</reference>
<evidence type="ECO:0000313" key="5">
    <source>
        <dbReference type="EMBL" id="SFP72131.1"/>
    </source>
</evidence>